<keyword evidence="2" id="KW-0378">Hydrolase</keyword>
<dbReference type="PANTHER" id="PTHR10819:SF3">
    <property type="entry name" value="PHOSPHOTRIESTERASE-RELATED PROTEIN"/>
    <property type="match status" value="1"/>
</dbReference>
<dbReference type="SUPFAM" id="SSF51556">
    <property type="entry name" value="Metallo-dependent hydrolases"/>
    <property type="match status" value="1"/>
</dbReference>
<dbReference type="PROSITE" id="PS51347">
    <property type="entry name" value="PHOSPHOTRIESTERASE_2"/>
    <property type="match status" value="1"/>
</dbReference>
<comment type="caution">
    <text evidence="5">The sequence shown here is derived from an EMBL/GenBank/DDBJ whole genome shotgun (WGS) entry which is preliminary data.</text>
</comment>
<comment type="similarity">
    <text evidence="3">Belongs to the metallo-dependent hydrolases superfamily. Phosphotriesterase family.</text>
</comment>
<evidence type="ECO:0000313" key="6">
    <source>
        <dbReference type="Proteomes" id="UP001237105"/>
    </source>
</evidence>
<dbReference type="PROSITE" id="PS01322">
    <property type="entry name" value="PHOSPHOTRIESTERASE_1"/>
    <property type="match status" value="1"/>
</dbReference>
<feature type="modified residue" description="N6-carboxylysine" evidence="3">
    <location>
        <position position="149"/>
    </location>
</feature>
<sequence>MTQVQTVRGPVDSTALGVTLMHEHLFVLTADVQANHPEEWGSEEERVTDAVHRLQRAFDAGVRTIVDPTVIGLGRYIPRVRAIAESTPLNIVVATGVYTYDDVPFYFHHRGPALNEALGTEVPDPMVDMFVGDIRDGIAGTGVRAGMLKCAIDEKGLTPGVERVMRAVGRAHRETGTPITVHTHPASHTGREVERVMCEEEGVDPGRIVLGHSGDSTDCDHLASLADAGFVLGMDRFGINLDTTFEARAKTLIEMVRRGYGERMVLSQDASCYIDWIDPAVRELLPQWHYTHLFEDVIPYALEHGLTREQFDVMLTEVPRRFFEGGQDGPGAVSSVPAERPAVPDGPPPPCTTPERSP</sequence>
<proteinExistence type="inferred from homology"/>
<dbReference type="EMBL" id="JASCIS010000010">
    <property type="protein sequence ID" value="MDI3419287.1"/>
    <property type="molecule type" value="Genomic_DNA"/>
</dbReference>
<evidence type="ECO:0000256" key="4">
    <source>
        <dbReference type="SAM" id="MobiDB-lite"/>
    </source>
</evidence>
<evidence type="ECO:0000256" key="3">
    <source>
        <dbReference type="PROSITE-ProRule" id="PRU00679"/>
    </source>
</evidence>
<dbReference type="InterPro" id="IPR032466">
    <property type="entry name" value="Metal_Hydrolase"/>
</dbReference>
<dbReference type="Gene3D" id="3.20.20.140">
    <property type="entry name" value="Metal-dependent hydrolases"/>
    <property type="match status" value="1"/>
</dbReference>
<dbReference type="Proteomes" id="UP001237105">
    <property type="component" value="Unassembled WGS sequence"/>
</dbReference>
<accession>A0ABT6SUK5</accession>
<dbReference type="RefSeq" id="WP_282535196.1">
    <property type="nucleotide sequence ID" value="NZ_JASCIS010000010.1"/>
</dbReference>
<evidence type="ECO:0000313" key="5">
    <source>
        <dbReference type="EMBL" id="MDI3419287.1"/>
    </source>
</evidence>
<organism evidence="5 6">
    <name type="scientific">Streptomyces luteolus</name>
    <dbReference type="NCBI Taxonomy" id="3043615"/>
    <lineage>
        <taxon>Bacteria</taxon>
        <taxon>Bacillati</taxon>
        <taxon>Actinomycetota</taxon>
        <taxon>Actinomycetes</taxon>
        <taxon>Kitasatosporales</taxon>
        <taxon>Streptomycetaceae</taxon>
        <taxon>Streptomyces</taxon>
    </lineage>
</organism>
<keyword evidence="6" id="KW-1185">Reference proteome</keyword>
<evidence type="ECO:0000256" key="2">
    <source>
        <dbReference type="ARBA" id="ARBA00022801"/>
    </source>
</evidence>
<protein>
    <submittedName>
        <fullName evidence="5">Phosphotriesterase-related protein</fullName>
    </submittedName>
</protein>
<dbReference type="InterPro" id="IPR001559">
    <property type="entry name" value="Phosphotriesterase"/>
</dbReference>
<keyword evidence="1" id="KW-0479">Metal-binding</keyword>
<feature type="region of interest" description="Disordered" evidence="4">
    <location>
        <begin position="325"/>
        <end position="358"/>
    </location>
</feature>
<reference evidence="5 6" key="1">
    <citation type="submission" date="2023-05" db="EMBL/GenBank/DDBJ databases">
        <title>Draft genome sequence of Streptomyces sp. B-S-A12 isolated from a cave soil in Thailand.</title>
        <authorList>
            <person name="Chamroensaksri N."/>
            <person name="Muangham S."/>
        </authorList>
    </citation>
    <scope>NUCLEOTIDE SEQUENCE [LARGE SCALE GENOMIC DNA]</scope>
    <source>
        <strain evidence="5 6">B-S-A12</strain>
    </source>
</reference>
<dbReference type="InterPro" id="IPR017947">
    <property type="entry name" value="AryldialkylPase_Zn-BS"/>
</dbReference>
<name>A0ABT6SUK5_9ACTN</name>
<evidence type="ECO:0000256" key="1">
    <source>
        <dbReference type="ARBA" id="ARBA00022723"/>
    </source>
</evidence>
<gene>
    <name evidence="5" type="ORF">QIT00_12090</name>
</gene>
<dbReference type="PANTHER" id="PTHR10819">
    <property type="entry name" value="PHOSPHOTRIESTERASE-RELATED"/>
    <property type="match status" value="1"/>
</dbReference>
<dbReference type="Pfam" id="PF02126">
    <property type="entry name" value="PTE"/>
    <property type="match status" value="1"/>
</dbReference>